<feature type="region of interest" description="Disordered" evidence="1">
    <location>
        <begin position="515"/>
        <end position="541"/>
    </location>
</feature>
<dbReference type="SUPFAM" id="SSF48230">
    <property type="entry name" value="Chondroitin AC/alginate lyase"/>
    <property type="match status" value="1"/>
</dbReference>
<dbReference type="InterPro" id="IPR031680">
    <property type="entry name" value="Hepar_II_III_N"/>
</dbReference>
<gene>
    <name evidence="4" type="ORF">AMK68_04490</name>
</gene>
<feature type="chain" id="PRO_5006640101" description="Heparin-sulfate lyase N-terminal domain-containing protein" evidence="2">
    <location>
        <begin position="22"/>
        <end position="541"/>
    </location>
</feature>
<comment type="caution">
    <text evidence="4">The sequence shown here is derived from an EMBL/GenBank/DDBJ whole genome shotgun (WGS) entry which is preliminary data.</text>
</comment>
<reference evidence="4 5" key="1">
    <citation type="journal article" date="2015" name="Microbiome">
        <title>Genomic resolution of linkages in carbon, nitrogen, and sulfur cycling among widespread estuary sediment bacteria.</title>
        <authorList>
            <person name="Baker B.J."/>
            <person name="Lazar C.S."/>
            <person name="Teske A.P."/>
            <person name="Dick G.J."/>
        </authorList>
    </citation>
    <scope>NUCLEOTIDE SEQUENCE [LARGE SCALE GENOMIC DNA]</scope>
    <source>
        <strain evidence="4">DG_56</strain>
    </source>
</reference>
<organism evidence="4 5">
    <name type="scientific">candidate division KD3-62 bacterium DG_56</name>
    <dbReference type="NCBI Taxonomy" id="1704032"/>
    <lineage>
        <taxon>Bacteria</taxon>
        <taxon>candidate division KD3-62</taxon>
    </lineage>
</organism>
<dbReference type="Pfam" id="PF16889">
    <property type="entry name" value="Hepar_II_III_N"/>
    <property type="match status" value="1"/>
</dbReference>
<dbReference type="InterPro" id="IPR008929">
    <property type="entry name" value="Chondroitin_lyas"/>
</dbReference>
<name>A0A0S7XK49_9BACT</name>
<dbReference type="PANTHER" id="PTHR39210">
    <property type="entry name" value="HEPARIN-SULFATE LYASE"/>
    <property type="match status" value="1"/>
</dbReference>
<dbReference type="PANTHER" id="PTHR39210:SF1">
    <property type="entry name" value="HEPARIN-SULFATE LYASE"/>
    <property type="match status" value="1"/>
</dbReference>
<evidence type="ECO:0000259" key="3">
    <source>
        <dbReference type="Pfam" id="PF16889"/>
    </source>
</evidence>
<evidence type="ECO:0000313" key="5">
    <source>
        <dbReference type="Proteomes" id="UP000052020"/>
    </source>
</evidence>
<dbReference type="PROSITE" id="PS51257">
    <property type="entry name" value="PROKAR_LIPOPROTEIN"/>
    <property type="match status" value="1"/>
</dbReference>
<dbReference type="AlphaFoldDB" id="A0A0S7XK49"/>
<dbReference type="EMBL" id="LIZY01000102">
    <property type="protein sequence ID" value="KPJ62794.1"/>
    <property type="molecule type" value="Genomic_DNA"/>
</dbReference>
<evidence type="ECO:0000256" key="2">
    <source>
        <dbReference type="SAM" id="SignalP"/>
    </source>
</evidence>
<evidence type="ECO:0000313" key="4">
    <source>
        <dbReference type="EMBL" id="KPJ62794.1"/>
    </source>
</evidence>
<accession>A0A0S7XK49</accession>
<feature type="domain" description="Heparin-sulfate lyase N-terminal" evidence="3">
    <location>
        <begin position="192"/>
        <end position="513"/>
    </location>
</feature>
<keyword evidence="2" id="KW-0732">Signal</keyword>
<sequence>MLRRLCILGAVLAMVGSCAVAGPVLDDIMNPMKLDAHTARPNMDRWRTIEPGRPLGQTFTTGDDLYRIDRICVSVAYWNDEWQPGDSLVLTLWDSPQKKRQLGRDAIPYERRQWEGAILIYRLNAPAEPRTRYYYELTVEGGDGKIVGVYFASRDYPDGQAYEAEVPQEYDFYFEVNVKQHADLDALYHEQFDNFDLHYPGLENVKAAVGKRDWETACRELVAYFEGRADLVDPRRTGCQRNADFDATHADLAVEQKHLDRGVLVDLGPDWNYLATWSTRGGVGLTRSGLRKYLAAGYSQTCDEKYAIAFNSMMESFFRNFPSPIGSGVISGKEQIGPTFNSGVAGGSMWASLSIAARMGHGFYYYTPFVKSANFKLDTRAAWVFNMVDMANVLELMKAGGNWETQNTMALAAFGLTYPELKKSKKWVAQGRDGLVKNFFETVRPDGTLAEASVSYTMLCMNRYLWMLEQPAEAGLDPPAEMRDRLEKMCEYIMYSTLPDWRLPAWGDSTAATTSCGWRPGAKRARRPRELPWRSPTAATS</sequence>
<dbReference type="Gene3D" id="1.50.10.100">
    <property type="entry name" value="Chondroitin AC/alginate lyase"/>
    <property type="match status" value="1"/>
</dbReference>
<dbReference type="Proteomes" id="UP000052020">
    <property type="component" value="Unassembled WGS sequence"/>
</dbReference>
<evidence type="ECO:0000256" key="1">
    <source>
        <dbReference type="SAM" id="MobiDB-lite"/>
    </source>
</evidence>
<feature type="signal peptide" evidence="2">
    <location>
        <begin position="1"/>
        <end position="21"/>
    </location>
</feature>
<protein>
    <recommendedName>
        <fullName evidence="3">Heparin-sulfate lyase N-terminal domain-containing protein</fullName>
    </recommendedName>
</protein>
<proteinExistence type="predicted"/>